<evidence type="ECO:0000259" key="2">
    <source>
        <dbReference type="Pfam" id="PF00144"/>
    </source>
</evidence>
<dbReference type="SUPFAM" id="SSF56601">
    <property type="entry name" value="beta-lactamase/transpeptidase-like"/>
    <property type="match status" value="1"/>
</dbReference>
<dbReference type="InterPro" id="IPR001466">
    <property type="entry name" value="Beta-lactam-related"/>
</dbReference>
<dbReference type="InterPro" id="IPR012338">
    <property type="entry name" value="Beta-lactam/transpept-like"/>
</dbReference>
<dbReference type="PANTHER" id="PTHR46825:SF9">
    <property type="entry name" value="BETA-LACTAMASE-RELATED DOMAIN-CONTAINING PROTEIN"/>
    <property type="match status" value="1"/>
</dbReference>
<feature type="domain" description="Beta-lactamase-related" evidence="2">
    <location>
        <begin position="42"/>
        <end position="363"/>
    </location>
</feature>
<organism evidence="3 4">
    <name type="scientific">Brevibacterium pityocampae</name>
    <dbReference type="NCBI Taxonomy" id="506594"/>
    <lineage>
        <taxon>Bacteria</taxon>
        <taxon>Bacillati</taxon>
        <taxon>Actinomycetota</taxon>
        <taxon>Actinomycetes</taxon>
        <taxon>Micrococcales</taxon>
        <taxon>Brevibacteriaceae</taxon>
        <taxon>Brevibacterium</taxon>
    </lineage>
</organism>
<feature type="region of interest" description="Disordered" evidence="1">
    <location>
        <begin position="502"/>
        <end position="554"/>
    </location>
</feature>
<feature type="compositionally biased region" description="Low complexity" evidence="1">
    <location>
        <begin position="391"/>
        <end position="412"/>
    </location>
</feature>
<dbReference type="PANTHER" id="PTHR46825">
    <property type="entry name" value="D-ALANYL-D-ALANINE-CARBOXYPEPTIDASE/ENDOPEPTIDASE AMPH"/>
    <property type="match status" value="1"/>
</dbReference>
<evidence type="ECO:0000313" key="4">
    <source>
        <dbReference type="Proteomes" id="UP001500642"/>
    </source>
</evidence>
<proteinExistence type="predicted"/>
<dbReference type="Gene3D" id="3.40.710.10">
    <property type="entry name" value="DD-peptidase/beta-lactamase superfamily"/>
    <property type="match status" value="1"/>
</dbReference>
<accession>A0ABP8JA03</accession>
<dbReference type="RefSeq" id="WP_295689867.1">
    <property type="nucleotide sequence ID" value="NZ_BAABGL010000004.1"/>
</dbReference>
<dbReference type="Pfam" id="PF00144">
    <property type="entry name" value="Beta-lactamase"/>
    <property type="match status" value="1"/>
</dbReference>
<sequence>MNAGEGLTAAEAAGAVPGDGPLAGAGAGAEARARAAVRAHLAEAFAAHPAPEVAWGLVLDGRLVDGENLDRAFRIASMTKSFTAAAVLGIRYGAIPAHRRLDLDDPIAEFVPEASAPIRAITVRDALTMAGGLPTDDPWADRLEAMTAAEFSELVTRSPLRRFAAGTGYEYSNLGYALLGRVIEEVTGRPYTEVVAEEILRPLGLESSGFDVAALPPAAVVPGFRRTADGGLEDLVPTRPGAFSAIGGLWSTVPDIAAWIGRLLDASAPVTAAGPAKESGDGAGADPWARPLRDIQQPQRFIGIDASAGGPSANSYGCGLHSSTDPVFGEFVHHSGGYPGFGSHMRWHPATRSAVIVFGDITYFPARTIATGAAEACVTALGCDRDPAGQPGAAVSAATEAGAETGESTEPAVTAEAEEQRAAAPTGERPAPSSEPLVDRLGVELPVAAESRRVAERVERLLRAWDDAEADALFSPNMDLDVPRAERRAVLDAVLAATGEAGAEVGGPEAGGSDSAGSGSGTADAAGDPPAVPDTATQHRHGAGEGASAGVPDVVWRSPTRARWTVHGPDATRTVALELNPFGQVQKLTVEAQGGAAQPALHR</sequence>
<gene>
    <name evidence="3" type="ORF">GCM10023167_11350</name>
</gene>
<name>A0ABP8JA03_9MICO</name>
<keyword evidence="4" id="KW-1185">Reference proteome</keyword>
<dbReference type="EMBL" id="BAABGL010000004">
    <property type="protein sequence ID" value="GAA4387434.1"/>
    <property type="molecule type" value="Genomic_DNA"/>
</dbReference>
<evidence type="ECO:0000256" key="1">
    <source>
        <dbReference type="SAM" id="MobiDB-lite"/>
    </source>
</evidence>
<feature type="region of interest" description="Disordered" evidence="1">
    <location>
        <begin position="388"/>
        <end position="437"/>
    </location>
</feature>
<evidence type="ECO:0000313" key="3">
    <source>
        <dbReference type="EMBL" id="GAA4387434.1"/>
    </source>
</evidence>
<reference evidence="4" key="1">
    <citation type="journal article" date="2019" name="Int. J. Syst. Evol. Microbiol.">
        <title>The Global Catalogue of Microorganisms (GCM) 10K type strain sequencing project: providing services to taxonomists for standard genome sequencing and annotation.</title>
        <authorList>
            <consortium name="The Broad Institute Genomics Platform"/>
            <consortium name="The Broad Institute Genome Sequencing Center for Infectious Disease"/>
            <person name="Wu L."/>
            <person name="Ma J."/>
        </authorList>
    </citation>
    <scope>NUCLEOTIDE SEQUENCE [LARGE SCALE GENOMIC DNA]</scope>
    <source>
        <strain evidence="4">JCM 17808</strain>
    </source>
</reference>
<feature type="compositionally biased region" description="Low complexity" evidence="1">
    <location>
        <begin position="511"/>
        <end position="536"/>
    </location>
</feature>
<comment type="caution">
    <text evidence="3">The sequence shown here is derived from an EMBL/GenBank/DDBJ whole genome shotgun (WGS) entry which is preliminary data.</text>
</comment>
<dbReference type="InterPro" id="IPR050491">
    <property type="entry name" value="AmpC-like"/>
</dbReference>
<dbReference type="Proteomes" id="UP001500642">
    <property type="component" value="Unassembled WGS sequence"/>
</dbReference>
<protein>
    <recommendedName>
        <fullName evidence="2">Beta-lactamase-related domain-containing protein</fullName>
    </recommendedName>
</protein>